<evidence type="ECO:0000313" key="1">
    <source>
        <dbReference type="EMBL" id="MCT2585531.1"/>
    </source>
</evidence>
<dbReference type="Pfam" id="PF07098">
    <property type="entry name" value="DUF1360"/>
    <property type="match status" value="1"/>
</dbReference>
<proteinExistence type="predicted"/>
<dbReference type="Proteomes" id="UP001156441">
    <property type="component" value="Unassembled WGS sequence"/>
</dbReference>
<protein>
    <submittedName>
        <fullName evidence="1">DUF1360 domain-containing protein</fullName>
    </submittedName>
</protein>
<name>A0ABT2JCD3_9PSEU</name>
<sequence>MGVYAAVLGLLTAAGRAFGVRLPQRIGVQDTVLLCLATHKASRLLSKDAVTSPLRAPFTRYEEPAGEGEVNESVRGTGARHAVGELVSCPFCLGVWISGGFTAGLVLAPRATRVVLTGLTAVAGSDAIQLLYDRAKPSS</sequence>
<reference evidence="1 2" key="1">
    <citation type="submission" date="2021-02" db="EMBL/GenBank/DDBJ databases">
        <title>Actinophytocola xerophila sp. nov., isolated from soil of cotton cropping field.</title>
        <authorList>
            <person name="Huang R."/>
            <person name="Chen X."/>
            <person name="Ge X."/>
            <person name="Liu W."/>
        </authorList>
    </citation>
    <scope>NUCLEOTIDE SEQUENCE [LARGE SCALE GENOMIC DNA]</scope>
    <source>
        <strain evidence="1 2">S1-96</strain>
    </source>
</reference>
<comment type="caution">
    <text evidence="1">The sequence shown here is derived from an EMBL/GenBank/DDBJ whole genome shotgun (WGS) entry which is preliminary data.</text>
</comment>
<evidence type="ECO:0000313" key="2">
    <source>
        <dbReference type="Proteomes" id="UP001156441"/>
    </source>
</evidence>
<dbReference type="EMBL" id="JAFFZE010000015">
    <property type="protein sequence ID" value="MCT2585531.1"/>
    <property type="molecule type" value="Genomic_DNA"/>
</dbReference>
<organism evidence="1 2">
    <name type="scientific">Actinophytocola gossypii</name>
    <dbReference type="NCBI Taxonomy" id="2812003"/>
    <lineage>
        <taxon>Bacteria</taxon>
        <taxon>Bacillati</taxon>
        <taxon>Actinomycetota</taxon>
        <taxon>Actinomycetes</taxon>
        <taxon>Pseudonocardiales</taxon>
        <taxon>Pseudonocardiaceae</taxon>
    </lineage>
</organism>
<dbReference type="InterPro" id="IPR010773">
    <property type="entry name" value="Mycophage_PG1_Gp7"/>
</dbReference>
<gene>
    <name evidence="1" type="ORF">JT362_20625</name>
</gene>
<accession>A0ABT2JCD3</accession>
<keyword evidence="2" id="KW-1185">Reference proteome</keyword>